<dbReference type="InterPro" id="IPR036097">
    <property type="entry name" value="HisK_dim/P_sf"/>
</dbReference>
<keyword evidence="4" id="KW-0597">Phosphoprotein</keyword>
<dbReference type="Proteomes" id="UP001597128">
    <property type="component" value="Unassembled WGS sequence"/>
</dbReference>
<dbReference type="PRINTS" id="PR00344">
    <property type="entry name" value="BCTRLSENSOR"/>
</dbReference>
<keyword evidence="6 11" id="KW-0812">Transmembrane</keyword>
<evidence type="ECO:0000259" key="13">
    <source>
        <dbReference type="PROSITE" id="PS50885"/>
    </source>
</evidence>
<evidence type="ECO:0000256" key="11">
    <source>
        <dbReference type="SAM" id="Phobius"/>
    </source>
</evidence>
<dbReference type="PROSITE" id="PS50885">
    <property type="entry name" value="HAMP"/>
    <property type="match status" value="1"/>
</dbReference>
<feature type="domain" description="Histidine kinase" evidence="12">
    <location>
        <begin position="217"/>
        <end position="421"/>
    </location>
</feature>
<comment type="caution">
    <text evidence="14">The sequence shown here is derived from an EMBL/GenBank/DDBJ whole genome shotgun (WGS) entry which is preliminary data.</text>
</comment>
<evidence type="ECO:0000256" key="1">
    <source>
        <dbReference type="ARBA" id="ARBA00000085"/>
    </source>
</evidence>
<dbReference type="InterPro" id="IPR036890">
    <property type="entry name" value="HATPase_C_sf"/>
</dbReference>
<keyword evidence="8 11" id="KW-1133">Transmembrane helix</keyword>
<keyword evidence="5" id="KW-0808">Transferase</keyword>
<accession>A0ABW3F933</accession>
<dbReference type="InterPro" id="IPR003660">
    <property type="entry name" value="HAMP_dom"/>
</dbReference>
<dbReference type="EMBL" id="JBHTKB010000002">
    <property type="protein sequence ID" value="MFD0914107.1"/>
    <property type="molecule type" value="Genomic_DNA"/>
</dbReference>
<evidence type="ECO:0000256" key="5">
    <source>
        <dbReference type="ARBA" id="ARBA00022679"/>
    </source>
</evidence>
<feature type="domain" description="HAMP" evidence="13">
    <location>
        <begin position="155"/>
        <end position="209"/>
    </location>
</feature>
<dbReference type="SMART" id="SM00387">
    <property type="entry name" value="HATPase_c"/>
    <property type="match status" value="1"/>
</dbReference>
<dbReference type="PROSITE" id="PS50109">
    <property type="entry name" value="HIS_KIN"/>
    <property type="match status" value="1"/>
</dbReference>
<name>A0ABW3F933_9PROT</name>
<reference evidence="15" key="1">
    <citation type="journal article" date="2019" name="Int. J. Syst. Evol. Microbiol.">
        <title>The Global Catalogue of Microorganisms (GCM) 10K type strain sequencing project: providing services to taxonomists for standard genome sequencing and annotation.</title>
        <authorList>
            <consortium name="The Broad Institute Genomics Platform"/>
            <consortium name="The Broad Institute Genome Sequencing Center for Infectious Disease"/>
            <person name="Wu L."/>
            <person name="Ma J."/>
        </authorList>
    </citation>
    <scope>NUCLEOTIDE SEQUENCE [LARGE SCALE GENOMIC DNA]</scope>
    <source>
        <strain evidence="15">CCUG 58412</strain>
    </source>
</reference>
<dbReference type="InterPro" id="IPR003594">
    <property type="entry name" value="HATPase_dom"/>
</dbReference>
<evidence type="ECO:0000256" key="7">
    <source>
        <dbReference type="ARBA" id="ARBA00022777"/>
    </source>
</evidence>
<dbReference type="PANTHER" id="PTHR45436">
    <property type="entry name" value="SENSOR HISTIDINE KINASE YKOH"/>
    <property type="match status" value="1"/>
</dbReference>
<keyword evidence="10 11" id="KW-0472">Membrane</keyword>
<dbReference type="SMART" id="SM00388">
    <property type="entry name" value="HisKA"/>
    <property type="match status" value="1"/>
</dbReference>
<dbReference type="Pfam" id="PF00672">
    <property type="entry name" value="HAMP"/>
    <property type="match status" value="1"/>
</dbReference>
<protein>
    <recommendedName>
        <fullName evidence="3">histidine kinase</fullName>
        <ecNumber evidence="3">2.7.13.3</ecNumber>
    </recommendedName>
</protein>
<feature type="transmembrane region" description="Helical" evidence="11">
    <location>
        <begin position="131"/>
        <end position="154"/>
    </location>
</feature>
<dbReference type="RefSeq" id="WP_379057660.1">
    <property type="nucleotide sequence ID" value="NZ_JBHTKB010000002.1"/>
</dbReference>
<dbReference type="Pfam" id="PF02518">
    <property type="entry name" value="HATPase_c"/>
    <property type="match status" value="1"/>
</dbReference>
<evidence type="ECO:0000256" key="8">
    <source>
        <dbReference type="ARBA" id="ARBA00022989"/>
    </source>
</evidence>
<evidence type="ECO:0000256" key="4">
    <source>
        <dbReference type="ARBA" id="ARBA00022553"/>
    </source>
</evidence>
<sequence>MNKVSIRWRIVIAFTLITLFVAGAFTLAIYKIIHAMEAELLSQEMHAKLELIVANPAYPQTTLNDLGLHLYTADTAVEPEIAKYLVDLKYGFTEVEDKPASYYIYRQSLHGKDYILLQDETLYEDGFERNLFLALKSGFLLTTLLGVLVGWLLARQIISPIIKLSNAFSQRKLGALDEVPSANAFPDDEIGSLAQAFEEAYGRLKDALWRERLFTSDVSHEFRSGLMVISSSCELLMQARAQDDPDYERIERIARASSEMQQLIESLIIVARAEHTAANPTSTQTLEQIAKEAFNRWQSGFQAKNIAFNLIIKQAPASRLFNADLLLTALSNLLKNALNYTHHGQVELIIDKTSISVTDTGVGIALEQQGQILQPFVRSNDLPLDGLGLGLSLIQRICDNQGWQLSFFSRPGQGSTFTISF</sequence>
<dbReference type="SUPFAM" id="SSF55874">
    <property type="entry name" value="ATPase domain of HSP90 chaperone/DNA topoisomerase II/histidine kinase"/>
    <property type="match status" value="1"/>
</dbReference>
<comment type="catalytic activity">
    <reaction evidence="1">
        <text>ATP + protein L-histidine = ADP + protein N-phospho-L-histidine.</text>
        <dbReference type="EC" id="2.7.13.3"/>
    </reaction>
</comment>
<gene>
    <name evidence="14" type="ORF">ACFQ1Z_11155</name>
</gene>
<dbReference type="InterPro" id="IPR050428">
    <property type="entry name" value="TCS_sensor_his_kinase"/>
</dbReference>
<dbReference type="CDD" id="cd00082">
    <property type="entry name" value="HisKA"/>
    <property type="match status" value="1"/>
</dbReference>
<dbReference type="PANTHER" id="PTHR45436:SF16">
    <property type="entry name" value="HISTIDINE KINASE"/>
    <property type="match status" value="1"/>
</dbReference>
<dbReference type="Gene3D" id="1.10.287.130">
    <property type="match status" value="1"/>
</dbReference>
<keyword evidence="7 14" id="KW-0418">Kinase</keyword>
<feature type="transmembrane region" description="Helical" evidence="11">
    <location>
        <begin position="12"/>
        <end position="33"/>
    </location>
</feature>
<dbReference type="InterPro" id="IPR005467">
    <property type="entry name" value="His_kinase_dom"/>
</dbReference>
<dbReference type="InterPro" id="IPR003661">
    <property type="entry name" value="HisK_dim/P_dom"/>
</dbReference>
<comment type="subcellular location">
    <subcellularLocation>
        <location evidence="2">Membrane</location>
    </subcellularLocation>
</comment>
<dbReference type="EC" id="2.7.13.3" evidence="3"/>
<keyword evidence="9" id="KW-0902">Two-component regulatory system</keyword>
<keyword evidence="15" id="KW-1185">Reference proteome</keyword>
<proteinExistence type="predicted"/>
<evidence type="ECO:0000256" key="2">
    <source>
        <dbReference type="ARBA" id="ARBA00004370"/>
    </source>
</evidence>
<organism evidence="14 15">
    <name type="scientific">Methylophilus luteus</name>
    <dbReference type="NCBI Taxonomy" id="640108"/>
    <lineage>
        <taxon>Bacteria</taxon>
        <taxon>Pseudomonadati</taxon>
        <taxon>Pseudomonadota</taxon>
        <taxon>Betaproteobacteria</taxon>
        <taxon>Nitrosomonadales</taxon>
        <taxon>Methylophilaceae</taxon>
        <taxon>Methylophilus</taxon>
    </lineage>
</organism>
<evidence type="ECO:0000256" key="3">
    <source>
        <dbReference type="ARBA" id="ARBA00012438"/>
    </source>
</evidence>
<dbReference type="SUPFAM" id="SSF47384">
    <property type="entry name" value="Homodimeric domain of signal transducing histidine kinase"/>
    <property type="match status" value="1"/>
</dbReference>
<dbReference type="InterPro" id="IPR004358">
    <property type="entry name" value="Sig_transdc_His_kin-like_C"/>
</dbReference>
<evidence type="ECO:0000256" key="10">
    <source>
        <dbReference type="ARBA" id="ARBA00023136"/>
    </source>
</evidence>
<dbReference type="Pfam" id="PF00512">
    <property type="entry name" value="HisKA"/>
    <property type="match status" value="1"/>
</dbReference>
<dbReference type="GO" id="GO:0016301">
    <property type="term" value="F:kinase activity"/>
    <property type="evidence" value="ECO:0007669"/>
    <property type="project" value="UniProtKB-KW"/>
</dbReference>
<evidence type="ECO:0000259" key="12">
    <source>
        <dbReference type="PROSITE" id="PS50109"/>
    </source>
</evidence>
<evidence type="ECO:0000313" key="14">
    <source>
        <dbReference type="EMBL" id="MFD0914107.1"/>
    </source>
</evidence>
<evidence type="ECO:0000313" key="15">
    <source>
        <dbReference type="Proteomes" id="UP001597128"/>
    </source>
</evidence>
<dbReference type="Gene3D" id="6.10.340.10">
    <property type="match status" value="1"/>
</dbReference>
<evidence type="ECO:0000256" key="9">
    <source>
        <dbReference type="ARBA" id="ARBA00023012"/>
    </source>
</evidence>
<dbReference type="Gene3D" id="3.30.565.10">
    <property type="entry name" value="Histidine kinase-like ATPase, C-terminal domain"/>
    <property type="match status" value="1"/>
</dbReference>
<evidence type="ECO:0000256" key="6">
    <source>
        <dbReference type="ARBA" id="ARBA00022692"/>
    </source>
</evidence>